<keyword evidence="1" id="KW-0479">Metal-binding</keyword>
<dbReference type="InterPro" id="IPR039537">
    <property type="entry name" value="Retrotran_Ty1/copia-like"/>
</dbReference>
<evidence type="ECO:0000256" key="3">
    <source>
        <dbReference type="SAM" id="MobiDB-lite"/>
    </source>
</evidence>
<dbReference type="Pfam" id="PF13976">
    <property type="entry name" value="gag_pre-integrs"/>
    <property type="match status" value="1"/>
</dbReference>
<dbReference type="GO" id="GO:0006310">
    <property type="term" value="P:DNA recombination"/>
    <property type="evidence" value="ECO:0007669"/>
    <property type="project" value="UniProtKB-KW"/>
</dbReference>
<feature type="domain" description="Integrase catalytic" evidence="4">
    <location>
        <begin position="845"/>
        <end position="1029"/>
    </location>
</feature>
<dbReference type="Pfam" id="PF25597">
    <property type="entry name" value="SH3_retrovirus"/>
    <property type="match status" value="1"/>
</dbReference>
<keyword evidence="2" id="KW-0378">Hydrolase</keyword>
<evidence type="ECO:0000256" key="2">
    <source>
        <dbReference type="ARBA" id="ARBA00022801"/>
    </source>
</evidence>
<dbReference type="GO" id="GO:0003887">
    <property type="term" value="F:DNA-directed DNA polymerase activity"/>
    <property type="evidence" value="ECO:0007669"/>
    <property type="project" value="UniProtKB-KW"/>
</dbReference>
<dbReference type="GO" id="GO:0046872">
    <property type="term" value="F:metal ion binding"/>
    <property type="evidence" value="ECO:0007669"/>
    <property type="project" value="UniProtKB-KW"/>
</dbReference>
<dbReference type="GO" id="GO:0004519">
    <property type="term" value="F:endonuclease activity"/>
    <property type="evidence" value="ECO:0007669"/>
    <property type="project" value="UniProtKB-KW"/>
</dbReference>
<dbReference type="GO" id="GO:0003964">
    <property type="term" value="F:RNA-directed DNA polymerase activity"/>
    <property type="evidence" value="ECO:0007669"/>
    <property type="project" value="UniProtKB-KW"/>
</dbReference>
<feature type="region of interest" description="Disordered" evidence="3">
    <location>
        <begin position="621"/>
        <end position="651"/>
    </location>
</feature>
<dbReference type="GO" id="GO:0015074">
    <property type="term" value="P:DNA integration"/>
    <property type="evidence" value="ECO:0007669"/>
    <property type="project" value="UniProtKB-KW"/>
</dbReference>
<name>A0A6L2K1X7_TANCI</name>
<dbReference type="InterPro" id="IPR012337">
    <property type="entry name" value="RNaseH-like_sf"/>
</dbReference>
<dbReference type="InterPro" id="IPR057670">
    <property type="entry name" value="SH3_retrovirus"/>
</dbReference>
<dbReference type="CDD" id="cd09272">
    <property type="entry name" value="RNase_HI_RT_Ty1"/>
    <property type="match status" value="1"/>
</dbReference>
<evidence type="ECO:0000313" key="5">
    <source>
        <dbReference type="EMBL" id="GEU43361.1"/>
    </source>
</evidence>
<dbReference type="InterPro" id="IPR013103">
    <property type="entry name" value="RVT_2"/>
</dbReference>
<dbReference type="PANTHER" id="PTHR42648">
    <property type="entry name" value="TRANSPOSASE, PUTATIVE-RELATED"/>
    <property type="match status" value="1"/>
</dbReference>
<evidence type="ECO:0000259" key="4">
    <source>
        <dbReference type="PROSITE" id="PS50994"/>
    </source>
</evidence>
<protein>
    <recommendedName>
        <fullName evidence="4">Integrase catalytic domain-containing protein</fullName>
    </recommendedName>
</protein>
<dbReference type="InterPro" id="IPR001584">
    <property type="entry name" value="Integrase_cat-core"/>
</dbReference>
<dbReference type="EMBL" id="BKCJ010001699">
    <property type="protein sequence ID" value="GEU43361.1"/>
    <property type="molecule type" value="Genomic_DNA"/>
</dbReference>
<dbReference type="PROSITE" id="PS50994">
    <property type="entry name" value="INTEGRASE"/>
    <property type="match status" value="1"/>
</dbReference>
<reference evidence="5" key="1">
    <citation type="journal article" date="2019" name="Sci. Rep.">
        <title>Draft genome of Tanacetum cinerariifolium, the natural source of mosquito coil.</title>
        <authorList>
            <person name="Yamashiro T."/>
            <person name="Shiraishi A."/>
            <person name="Satake H."/>
            <person name="Nakayama K."/>
        </authorList>
    </citation>
    <scope>NUCLEOTIDE SEQUENCE</scope>
</reference>
<dbReference type="InterPro" id="IPR036397">
    <property type="entry name" value="RNaseH_sf"/>
</dbReference>
<dbReference type="Gene3D" id="3.30.420.10">
    <property type="entry name" value="Ribonuclease H-like superfamily/Ribonuclease H"/>
    <property type="match status" value="1"/>
</dbReference>
<organism evidence="5">
    <name type="scientific">Tanacetum cinerariifolium</name>
    <name type="common">Dalmatian daisy</name>
    <name type="synonym">Chrysanthemum cinerariifolium</name>
    <dbReference type="NCBI Taxonomy" id="118510"/>
    <lineage>
        <taxon>Eukaryota</taxon>
        <taxon>Viridiplantae</taxon>
        <taxon>Streptophyta</taxon>
        <taxon>Embryophyta</taxon>
        <taxon>Tracheophyta</taxon>
        <taxon>Spermatophyta</taxon>
        <taxon>Magnoliopsida</taxon>
        <taxon>eudicotyledons</taxon>
        <taxon>Gunneridae</taxon>
        <taxon>Pentapetalae</taxon>
        <taxon>asterids</taxon>
        <taxon>campanulids</taxon>
        <taxon>Asterales</taxon>
        <taxon>Asteraceae</taxon>
        <taxon>Asteroideae</taxon>
        <taxon>Anthemideae</taxon>
        <taxon>Anthemidinae</taxon>
        <taxon>Tanacetum</taxon>
    </lineage>
</organism>
<dbReference type="PANTHER" id="PTHR42648:SF18">
    <property type="entry name" value="RETROTRANSPOSON, UNCLASSIFIED-LIKE PROTEIN"/>
    <property type="match status" value="1"/>
</dbReference>
<accession>A0A6L2K1X7</accession>
<dbReference type="InterPro" id="IPR025724">
    <property type="entry name" value="GAG-pre-integrase_dom"/>
</dbReference>
<gene>
    <name evidence="5" type="ORF">Tci_015339</name>
</gene>
<evidence type="ECO:0000256" key="1">
    <source>
        <dbReference type="ARBA" id="ARBA00022723"/>
    </source>
</evidence>
<dbReference type="GO" id="GO:0003676">
    <property type="term" value="F:nucleic acid binding"/>
    <property type="evidence" value="ECO:0007669"/>
    <property type="project" value="InterPro"/>
</dbReference>
<dbReference type="GO" id="GO:0016787">
    <property type="term" value="F:hydrolase activity"/>
    <property type="evidence" value="ECO:0007669"/>
    <property type="project" value="UniProtKB-KW"/>
</dbReference>
<dbReference type="Pfam" id="PF07727">
    <property type="entry name" value="RVT_2"/>
    <property type="match status" value="1"/>
</dbReference>
<proteinExistence type="predicted"/>
<feature type="compositionally biased region" description="Polar residues" evidence="3">
    <location>
        <begin position="621"/>
        <end position="649"/>
    </location>
</feature>
<comment type="caution">
    <text evidence="5">The sequence shown here is derived from an EMBL/GenBank/DDBJ whole genome shotgun (WGS) entry which is preliminary data.</text>
</comment>
<sequence>MHNNIMAAVQEIVRRCLQQDDNHNGDHVQAVAATDDSPPITEHTTVETPINISGNVGSYRQGESLNIQDVKTNLFWEFGKFTSHDGESMESYYTRFYKLMNEMIRNNLTDATMQFNVQFLQQLQPEWSSDPEQAQRDKDMQKNLALIAKYFKKIYKPTNNNLRTSLNSRNKNVDTTPWENVGSPVVQQSGIQCFDFKEFRHFAKECRKPKRVKDSAYHNEKMLLCKQELEAHYNYMAKIQEVPTADSGTNFEPLEQVQNDARYNVFANDLQHSKQSESISNTCLVETNDSNVILDSPDMCEDDIQNDQNDVESDNERVALANLKLDVDENKKIQKQLKKANITLAQELKECKTILAETSNALGESISVRDSCLVALQTKQTEFEKYKAFNDRTVNNDKLKRKLNETLGHLAQKDIEIKEGLKTKAYEISVVKEKHDELIKQILLTRSHYEGLVKQKTKVITDLKLREERDIDKMLSMEKQLKFLNKIIYKRSQSIQTIHMMAHKVSTYNGRPTFANPRYLKQAQSKIPCLYAFPYDQSTHANRLILDGKETLDLEIESRSKLNKDLVPKINVSEGLSKPVTAQTLPPTARQAVSNTNVLKPGMYRIDNRSTQTRAPQLPQTVRNTNPRVSTSTGVNHKTNVSTPQNKSNQLKDKVVPNNSQVKLKKTQVEVHPRIPSVSNKMKSVTACKDSLNSKTLNANAICATCNKYLVDSNHFVCVTKMLNDVNGRTKKPNVVPISTRKPKSQANKSAATPHKKKFAPILRYRDLVQGNVTIKRVYYVEGLNHNLFSVGQFYDADLEVAFRKSTCFIRDLQGNDLLTGNHGSDHYTISFQESTSLTPLYLMAKASPTQAWLRHRRLSHLNFDYINFLSKKDVVISLPKLKYVKDQLCSSCELSKVKRNSFKSKAVPSSKGRLNLLHTDICGPTRVASINGKKYIIGTEFLNKTLNAFFKEEGIEHQTSTARTPEQNDVVERRNQTLVKGARTMLSASTLLLFFWAEAIATACYTQNRSIIIPTHDKTAYHIINNRKPSIKHLHIFCCICYITRDGENLDKMKEKGDLCILVGYSNQSKGHRVYNKRTRIMVESIYIRFDEIQEVSETSVANDTSCLVPQRKKASDYDNYDPKKITYQMMNLTILSVHRHKKLLSLPHTTLMDVKTAFLNGPLKEEVYVAHPEGFVDPDHPEKVYRLRKALYGLKQAPRASYDELSKFLTSIGFTKGLQIHQSPRGIFINQAKYTLEILHKHGDKLVNWMSKKQNCTVMSSAEAECSDIAISCNPVQHSRTKYIHTRYHFIKEQVENGIIELYFVRIEYQLADMFTKALPEDRFKYLVR</sequence>
<dbReference type="SUPFAM" id="SSF53098">
    <property type="entry name" value="Ribonuclease H-like"/>
    <property type="match status" value="1"/>
</dbReference>